<feature type="binding site" evidence="11">
    <location>
        <position position="170"/>
    </location>
    <ligand>
        <name>Zn(2+)</name>
        <dbReference type="ChEBI" id="CHEBI:29105"/>
        <label>2</label>
    </ligand>
</feature>
<dbReference type="PANTHER" id="PTHR43096:SF48">
    <property type="entry name" value="CHAPERONE PROTEIN DNAJ"/>
    <property type="match status" value="1"/>
</dbReference>
<dbReference type="Gene3D" id="1.10.287.110">
    <property type="entry name" value="DnaJ domain"/>
    <property type="match status" value="1"/>
</dbReference>
<dbReference type="GO" id="GO:0006260">
    <property type="term" value="P:DNA replication"/>
    <property type="evidence" value="ECO:0007669"/>
    <property type="project" value="UniProtKB-KW"/>
</dbReference>
<dbReference type="GO" id="GO:0009408">
    <property type="term" value="P:response to heat"/>
    <property type="evidence" value="ECO:0007669"/>
    <property type="project" value="InterPro"/>
</dbReference>
<dbReference type="HAMAP" id="MF_01152">
    <property type="entry name" value="DnaJ"/>
    <property type="match status" value="1"/>
</dbReference>
<feature type="repeat" description="CXXCXGXG motif" evidence="11">
    <location>
        <begin position="153"/>
        <end position="160"/>
    </location>
</feature>
<evidence type="ECO:0000259" key="14">
    <source>
        <dbReference type="PROSITE" id="PS51188"/>
    </source>
</evidence>
<evidence type="ECO:0000256" key="6">
    <source>
        <dbReference type="ARBA" id="ARBA00022833"/>
    </source>
</evidence>
<evidence type="ECO:0000313" key="16">
    <source>
        <dbReference type="Proteomes" id="UP000176493"/>
    </source>
</evidence>
<name>A0A1G2MHH0_9BACT</name>
<dbReference type="Proteomes" id="UP000176493">
    <property type="component" value="Unassembled WGS sequence"/>
</dbReference>
<organism evidence="15 16">
    <name type="scientific">Candidatus Taylorbacteria bacterium RIFCSPHIGHO2_02_49_25</name>
    <dbReference type="NCBI Taxonomy" id="1802305"/>
    <lineage>
        <taxon>Bacteria</taxon>
        <taxon>Candidatus Tayloriibacteriota</taxon>
    </lineage>
</organism>
<keyword evidence="7 11" id="KW-0346">Stress response</keyword>
<feature type="binding site" evidence="11">
    <location>
        <position position="156"/>
    </location>
    <ligand>
        <name>Zn(2+)</name>
        <dbReference type="ChEBI" id="CHEBI:29105"/>
        <label>1</label>
    </ligand>
</feature>
<gene>
    <name evidence="11" type="primary">dnaJ</name>
    <name evidence="15" type="ORF">A2W52_04635</name>
</gene>
<dbReference type="InterPro" id="IPR008971">
    <property type="entry name" value="HSP40/DnaJ_pept-bd"/>
</dbReference>
<dbReference type="InterPro" id="IPR036410">
    <property type="entry name" value="HSP_DnaJ_Cys-rich_dom_sf"/>
</dbReference>
<comment type="function">
    <text evidence="11">Participates actively in the response to hyperosmotic and heat shock by preventing the aggregation of stress-denatured proteins and by disaggregating proteins, also in an autonomous, DnaK-independent fashion. Unfolded proteins bind initially to DnaJ; upon interaction with the DnaJ-bound protein, DnaK hydrolyzes its bound ATP, resulting in the formation of a stable complex. GrpE releases ADP from DnaK; ATP binding to DnaK triggers the release of the substrate protein, thus completing the reaction cycle. Several rounds of ATP-dependent interactions between DnaJ, DnaK and GrpE are required for fully efficient folding. Also involved, together with DnaK and GrpE, in the DNA replication of plasmids through activation of initiation proteins.</text>
</comment>
<dbReference type="CDD" id="cd06257">
    <property type="entry name" value="DnaJ"/>
    <property type="match status" value="1"/>
</dbReference>
<feature type="binding site" evidence="11">
    <location>
        <position position="213"/>
    </location>
    <ligand>
        <name>Zn(2+)</name>
        <dbReference type="ChEBI" id="CHEBI:29105"/>
        <label>1</label>
    </ligand>
</feature>
<dbReference type="GO" id="GO:0031072">
    <property type="term" value="F:heat shock protein binding"/>
    <property type="evidence" value="ECO:0007669"/>
    <property type="project" value="InterPro"/>
</dbReference>
<evidence type="ECO:0000259" key="13">
    <source>
        <dbReference type="PROSITE" id="PS50076"/>
    </source>
</evidence>
<reference evidence="15 16" key="1">
    <citation type="journal article" date="2016" name="Nat. Commun.">
        <title>Thousands of microbial genomes shed light on interconnected biogeochemical processes in an aquifer system.</title>
        <authorList>
            <person name="Anantharaman K."/>
            <person name="Brown C.T."/>
            <person name="Hug L.A."/>
            <person name="Sharon I."/>
            <person name="Castelle C.J."/>
            <person name="Probst A.J."/>
            <person name="Thomas B.C."/>
            <person name="Singh A."/>
            <person name="Wilkins M.J."/>
            <person name="Karaoz U."/>
            <person name="Brodie E.L."/>
            <person name="Williams K.H."/>
            <person name="Hubbard S.S."/>
            <person name="Banfield J.F."/>
        </authorList>
    </citation>
    <scope>NUCLEOTIDE SEQUENCE [LARGE SCALE GENOMIC DNA]</scope>
</reference>
<keyword evidence="6 11" id="KW-0862">Zinc</keyword>
<dbReference type="CDD" id="cd10719">
    <property type="entry name" value="DnaJ_zf"/>
    <property type="match status" value="1"/>
</dbReference>
<keyword evidence="2 11" id="KW-0235">DNA replication</keyword>
<dbReference type="SUPFAM" id="SSF57938">
    <property type="entry name" value="DnaJ/Hsp40 cysteine-rich domain"/>
    <property type="match status" value="1"/>
</dbReference>
<evidence type="ECO:0000256" key="9">
    <source>
        <dbReference type="ARBA" id="ARBA00061004"/>
    </source>
</evidence>
<proteinExistence type="inferred from homology"/>
<feature type="binding site" evidence="11">
    <location>
        <position position="196"/>
    </location>
    <ligand>
        <name>Zn(2+)</name>
        <dbReference type="ChEBI" id="CHEBI:29105"/>
        <label>2</label>
    </ligand>
</feature>
<dbReference type="CDD" id="cd10747">
    <property type="entry name" value="DnaJ_C"/>
    <property type="match status" value="1"/>
</dbReference>
<comment type="domain">
    <text evidence="11">The J domain is necessary and sufficient to stimulate DnaK ATPase activity. Zinc center 1 plays an important role in the autonomous, DnaK-independent chaperone activity of DnaJ. Zinc center 2 is essential for interaction with DnaK and for DnaJ activity.</text>
</comment>
<feature type="domain" description="CR-type" evidence="14">
    <location>
        <begin position="140"/>
        <end position="222"/>
    </location>
</feature>
<sequence>MSKDYYNILGVDKAASKEEIKKAFRNLAHKYHPDKKDGDEKKFKEANEAYSVLSDDKKRAEYDSYGRVFSGGAGRSAGPDGFEGFDFSNFASGQGFGASGFEFDLGNIFGDFFGGARERARRGRDISIDVELSFHDAVFGTERRILINKTAACDVCRGSGAKPGASEETCGICNGKGKIRESRRSIFGHVQTTRVCGECGGSGKVPSEACAVCGGEGVARKEQEVLVRIPAGIENGEVIRLGGVGEAIKDGTAGDLYVKVHVAKHPLFRREKSNLLMDLSVKLTSALLGDEYSIPTLDGNITIKIPEGIRHGEILRLRGRGVPIDRSRRGDVLIKIYIDIPSKLAKEAKKLIEELKKQGI</sequence>
<dbReference type="PRINTS" id="PR00625">
    <property type="entry name" value="JDOMAIN"/>
</dbReference>
<dbReference type="GO" id="GO:0042026">
    <property type="term" value="P:protein refolding"/>
    <property type="evidence" value="ECO:0007669"/>
    <property type="project" value="TreeGrafter"/>
</dbReference>
<dbReference type="InterPro" id="IPR001623">
    <property type="entry name" value="DnaJ_domain"/>
</dbReference>
<evidence type="ECO:0000256" key="10">
    <source>
        <dbReference type="ARBA" id="ARBA00067609"/>
    </source>
</evidence>
<comment type="caution">
    <text evidence="15">The sequence shown here is derived from an EMBL/GenBank/DDBJ whole genome shotgun (WGS) entry which is preliminary data.</text>
</comment>
<dbReference type="PROSITE" id="PS51188">
    <property type="entry name" value="ZF_CR"/>
    <property type="match status" value="1"/>
</dbReference>
<dbReference type="InterPro" id="IPR036869">
    <property type="entry name" value="J_dom_sf"/>
</dbReference>
<dbReference type="PROSITE" id="PS50076">
    <property type="entry name" value="DNAJ_2"/>
    <property type="match status" value="1"/>
</dbReference>
<dbReference type="SMART" id="SM00271">
    <property type="entry name" value="DnaJ"/>
    <property type="match status" value="1"/>
</dbReference>
<dbReference type="FunFam" id="2.10.230.10:FF:000002">
    <property type="entry name" value="Molecular chaperone DnaJ"/>
    <property type="match status" value="1"/>
</dbReference>
<dbReference type="InterPro" id="IPR012724">
    <property type="entry name" value="DnaJ"/>
</dbReference>
<dbReference type="SUPFAM" id="SSF49493">
    <property type="entry name" value="HSP40/DnaJ peptide-binding domain"/>
    <property type="match status" value="2"/>
</dbReference>
<evidence type="ECO:0000256" key="12">
    <source>
        <dbReference type="PROSITE-ProRule" id="PRU00546"/>
    </source>
</evidence>
<keyword evidence="3 11" id="KW-0479">Metal-binding</keyword>
<keyword evidence="8 11" id="KW-0143">Chaperone</keyword>
<dbReference type="Pfam" id="PF01556">
    <property type="entry name" value="DnaJ_C"/>
    <property type="match status" value="1"/>
</dbReference>
<accession>A0A1G2MHH0</accession>
<feature type="zinc finger region" description="CR-type" evidence="12">
    <location>
        <begin position="140"/>
        <end position="222"/>
    </location>
</feature>
<keyword evidence="5 11" id="KW-0863">Zinc-finger</keyword>
<dbReference type="GO" id="GO:0005737">
    <property type="term" value="C:cytoplasm"/>
    <property type="evidence" value="ECO:0007669"/>
    <property type="project" value="UniProtKB-SubCell"/>
</dbReference>
<dbReference type="InterPro" id="IPR002939">
    <property type="entry name" value="DnaJ_C"/>
</dbReference>
<dbReference type="FunFam" id="2.60.260.20:FF:000005">
    <property type="entry name" value="Chaperone protein dnaJ 1, mitochondrial"/>
    <property type="match status" value="1"/>
</dbReference>
<feature type="repeat" description="CXXCXGXG motif" evidence="11">
    <location>
        <begin position="196"/>
        <end position="203"/>
    </location>
</feature>
<feature type="binding site" evidence="11">
    <location>
        <position position="210"/>
    </location>
    <ligand>
        <name>Zn(2+)</name>
        <dbReference type="ChEBI" id="CHEBI:29105"/>
        <label>1</label>
    </ligand>
</feature>
<evidence type="ECO:0000256" key="3">
    <source>
        <dbReference type="ARBA" id="ARBA00022723"/>
    </source>
</evidence>
<dbReference type="GO" id="GO:0051082">
    <property type="term" value="F:unfolded protein binding"/>
    <property type="evidence" value="ECO:0007669"/>
    <property type="project" value="UniProtKB-UniRule"/>
</dbReference>
<evidence type="ECO:0000256" key="8">
    <source>
        <dbReference type="ARBA" id="ARBA00023186"/>
    </source>
</evidence>
<dbReference type="AlphaFoldDB" id="A0A1G2MHH0"/>
<comment type="similarity">
    <text evidence="9 11">Belongs to the DnaJ family.</text>
</comment>
<protein>
    <recommendedName>
        <fullName evidence="10 11">Chaperone protein DnaJ</fullName>
    </recommendedName>
</protein>
<comment type="cofactor">
    <cofactor evidence="11">
        <name>Zn(2+)</name>
        <dbReference type="ChEBI" id="CHEBI:29105"/>
    </cofactor>
    <text evidence="11">Binds 2 Zn(2+) ions per monomer.</text>
</comment>
<dbReference type="Gene3D" id="2.10.230.10">
    <property type="entry name" value="Heat shock protein DnaJ, cysteine-rich domain"/>
    <property type="match status" value="1"/>
</dbReference>
<feature type="binding site" evidence="11">
    <location>
        <position position="173"/>
    </location>
    <ligand>
        <name>Zn(2+)</name>
        <dbReference type="ChEBI" id="CHEBI:29105"/>
        <label>2</label>
    </ligand>
</feature>
<evidence type="ECO:0000256" key="1">
    <source>
        <dbReference type="ARBA" id="ARBA00022490"/>
    </source>
</evidence>
<evidence type="ECO:0000256" key="5">
    <source>
        <dbReference type="ARBA" id="ARBA00022771"/>
    </source>
</evidence>
<evidence type="ECO:0000313" key="15">
    <source>
        <dbReference type="EMBL" id="OHA23164.1"/>
    </source>
</evidence>
<feature type="binding site" evidence="11">
    <location>
        <position position="199"/>
    </location>
    <ligand>
        <name>Zn(2+)</name>
        <dbReference type="ChEBI" id="CHEBI:29105"/>
        <label>2</label>
    </ligand>
</feature>
<evidence type="ECO:0000256" key="7">
    <source>
        <dbReference type="ARBA" id="ARBA00023016"/>
    </source>
</evidence>
<feature type="binding site" evidence="11">
    <location>
        <position position="153"/>
    </location>
    <ligand>
        <name>Zn(2+)</name>
        <dbReference type="ChEBI" id="CHEBI:29105"/>
        <label>1</label>
    </ligand>
</feature>
<dbReference type="GO" id="GO:0005524">
    <property type="term" value="F:ATP binding"/>
    <property type="evidence" value="ECO:0007669"/>
    <property type="project" value="InterPro"/>
</dbReference>
<dbReference type="Pfam" id="PF00226">
    <property type="entry name" value="DnaJ"/>
    <property type="match status" value="1"/>
</dbReference>
<dbReference type="SUPFAM" id="SSF46565">
    <property type="entry name" value="Chaperone J-domain"/>
    <property type="match status" value="1"/>
</dbReference>
<comment type="subunit">
    <text evidence="11">Homodimer.</text>
</comment>
<dbReference type="Pfam" id="PF00684">
    <property type="entry name" value="DnaJ_CXXCXGXG"/>
    <property type="match status" value="1"/>
</dbReference>
<keyword evidence="4 11" id="KW-0677">Repeat</keyword>
<dbReference type="PANTHER" id="PTHR43096">
    <property type="entry name" value="DNAJ HOMOLOG 1, MITOCHONDRIAL-RELATED"/>
    <property type="match status" value="1"/>
</dbReference>
<dbReference type="EMBL" id="MHRJ01000014">
    <property type="protein sequence ID" value="OHA23164.1"/>
    <property type="molecule type" value="Genomic_DNA"/>
</dbReference>
<dbReference type="InterPro" id="IPR018253">
    <property type="entry name" value="DnaJ_domain_CS"/>
</dbReference>
<dbReference type="InterPro" id="IPR001305">
    <property type="entry name" value="HSP_DnaJ_Cys-rich_dom"/>
</dbReference>
<feature type="domain" description="J" evidence="13">
    <location>
        <begin position="4"/>
        <end position="66"/>
    </location>
</feature>
<dbReference type="NCBIfam" id="NF008035">
    <property type="entry name" value="PRK10767.1"/>
    <property type="match status" value="1"/>
</dbReference>
<evidence type="ECO:0000256" key="11">
    <source>
        <dbReference type="HAMAP-Rule" id="MF_01152"/>
    </source>
</evidence>
<evidence type="ECO:0000256" key="4">
    <source>
        <dbReference type="ARBA" id="ARBA00022737"/>
    </source>
</evidence>
<keyword evidence="1 11" id="KW-0963">Cytoplasm</keyword>
<evidence type="ECO:0000256" key="2">
    <source>
        <dbReference type="ARBA" id="ARBA00022705"/>
    </source>
</evidence>
<feature type="repeat" description="CXXCXGXG motif" evidence="11">
    <location>
        <begin position="170"/>
        <end position="177"/>
    </location>
</feature>
<dbReference type="PROSITE" id="PS00636">
    <property type="entry name" value="DNAJ_1"/>
    <property type="match status" value="1"/>
</dbReference>
<dbReference type="GO" id="GO:0008270">
    <property type="term" value="F:zinc ion binding"/>
    <property type="evidence" value="ECO:0007669"/>
    <property type="project" value="UniProtKB-UniRule"/>
</dbReference>
<dbReference type="Gene3D" id="2.60.260.20">
    <property type="entry name" value="Urease metallochaperone UreE, N-terminal domain"/>
    <property type="match status" value="2"/>
</dbReference>
<dbReference type="NCBIfam" id="TIGR02349">
    <property type="entry name" value="DnaJ_bact"/>
    <property type="match status" value="1"/>
</dbReference>
<comment type="subcellular location">
    <subcellularLocation>
        <location evidence="11">Cytoplasm</location>
    </subcellularLocation>
</comment>
<feature type="repeat" description="CXXCXGXG motif" evidence="11">
    <location>
        <begin position="210"/>
        <end position="217"/>
    </location>
</feature>